<dbReference type="PROSITE" id="PS51257">
    <property type="entry name" value="PROKAR_LIPOPROTEIN"/>
    <property type="match status" value="1"/>
</dbReference>
<protein>
    <submittedName>
        <fullName evidence="3">Uncharacterized protein</fullName>
    </submittedName>
</protein>
<dbReference type="AlphaFoldDB" id="A0A6A5UYP6"/>
<keyword evidence="1" id="KW-0472">Membrane</keyword>
<evidence type="ECO:0000256" key="2">
    <source>
        <dbReference type="SAM" id="SignalP"/>
    </source>
</evidence>
<name>A0A6A5UYP6_9PLEO</name>
<evidence type="ECO:0000313" key="3">
    <source>
        <dbReference type="EMBL" id="KAF1969864.1"/>
    </source>
</evidence>
<evidence type="ECO:0000313" key="4">
    <source>
        <dbReference type="Proteomes" id="UP000800036"/>
    </source>
</evidence>
<keyword evidence="4" id="KW-1185">Reference proteome</keyword>
<keyword evidence="1" id="KW-0812">Transmembrane</keyword>
<feature type="transmembrane region" description="Helical" evidence="1">
    <location>
        <begin position="191"/>
        <end position="213"/>
    </location>
</feature>
<dbReference type="Proteomes" id="UP000800036">
    <property type="component" value="Unassembled WGS sequence"/>
</dbReference>
<keyword evidence="2" id="KW-0732">Signal</keyword>
<evidence type="ECO:0000256" key="1">
    <source>
        <dbReference type="SAM" id="Phobius"/>
    </source>
</evidence>
<proteinExistence type="predicted"/>
<dbReference type="OrthoDB" id="5215637at2759"/>
<keyword evidence="1" id="KW-1133">Transmembrane helix</keyword>
<organism evidence="3 4">
    <name type="scientific">Bimuria novae-zelandiae CBS 107.79</name>
    <dbReference type="NCBI Taxonomy" id="1447943"/>
    <lineage>
        <taxon>Eukaryota</taxon>
        <taxon>Fungi</taxon>
        <taxon>Dikarya</taxon>
        <taxon>Ascomycota</taxon>
        <taxon>Pezizomycotina</taxon>
        <taxon>Dothideomycetes</taxon>
        <taxon>Pleosporomycetidae</taxon>
        <taxon>Pleosporales</taxon>
        <taxon>Massarineae</taxon>
        <taxon>Didymosphaeriaceae</taxon>
        <taxon>Bimuria</taxon>
    </lineage>
</organism>
<feature type="signal peptide" evidence="2">
    <location>
        <begin position="1"/>
        <end position="20"/>
    </location>
</feature>
<feature type="chain" id="PRO_5025409931" evidence="2">
    <location>
        <begin position="21"/>
        <end position="282"/>
    </location>
</feature>
<accession>A0A6A5UYP6</accession>
<sequence>MRGLYTYIVITLASCCAVQGECYYPDGTVAPGLVPCNEGAEVSHCCRDADTCLTNGLCFSSGLGSILRRGCTDKGWNQTECPNICNGRLSTHYYSLQSDATLLPCGEYGTFCCGQDDGARACCESGNGTVKVGGGEAMCNGTTTIFVTALASTSTSTAGTSTTSPTDIPTCSAAELKLSDVRSRETAKQNAMIALAALFGCTAIAFAMTAVLWRRERRQLLDRLLWYPAKVVSVETKPYVYVSRRNATAPLTLSPDTTVERARNAVASIPPIPESVINARNR</sequence>
<reference evidence="3" key="1">
    <citation type="journal article" date="2020" name="Stud. Mycol.">
        <title>101 Dothideomycetes genomes: a test case for predicting lifestyles and emergence of pathogens.</title>
        <authorList>
            <person name="Haridas S."/>
            <person name="Albert R."/>
            <person name="Binder M."/>
            <person name="Bloem J."/>
            <person name="Labutti K."/>
            <person name="Salamov A."/>
            <person name="Andreopoulos B."/>
            <person name="Baker S."/>
            <person name="Barry K."/>
            <person name="Bills G."/>
            <person name="Bluhm B."/>
            <person name="Cannon C."/>
            <person name="Castanera R."/>
            <person name="Culley D."/>
            <person name="Daum C."/>
            <person name="Ezra D."/>
            <person name="Gonzalez J."/>
            <person name="Henrissat B."/>
            <person name="Kuo A."/>
            <person name="Liang C."/>
            <person name="Lipzen A."/>
            <person name="Lutzoni F."/>
            <person name="Magnuson J."/>
            <person name="Mondo S."/>
            <person name="Nolan M."/>
            <person name="Ohm R."/>
            <person name="Pangilinan J."/>
            <person name="Park H.-J."/>
            <person name="Ramirez L."/>
            <person name="Alfaro M."/>
            <person name="Sun H."/>
            <person name="Tritt A."/>
            <person name="Yoshinaga Y."/>
            <person name="Zwiers L.-H."/>
            <person name="Turgeon B."/>
            <person name="Goodwin S."/>
            <person name="Spatafora J."/>
            <person name="Crous P."/>
            <person name="Grigoriev I."/>
        </authorList>
    </citation>
    <scope>NUCLEOTIDE SEQUENCE</scope>
    <source>
        <strain evidence="3">CBS 107.79</strain>
    </source>
</reference>
<dbReference type="EMBL" id="ML976705">
    <property type="protein sequence ID" value="KAF1969864.1"/>
    <property type="molecule type" value="Genomic_DNA"/>
</dbReference>
<gene>
    <name evidence="3" type="ORF">BU23DRAFT_651749</name>
</gene>